<dbReference type="OrthoDB" id="4135672at2759"/>
<dbReference type="InterPro" id="IPR046670">
    <property type="entry name" value="DUF6540"/>
</dbReference>
<keyword evidence="2" id="KW-1185">Reference proteome</keyword>
<proteinExistence type="predicted"/>
<dbReference type="Proteomes" id="UP000326198">
    <property type="component" value="Unassembled WGS sequence"/>
</dbReference>
<reference evidence="1 2" key="1">
    <citation type="submission" date="2019-04" db="EMBL/GenBank/DDBJ databases">
        <title>Friends and foes A comparative genomics studyof 23 Aspergillus species from section Flavi.</title>
        <authorList>
            <consortium name="DOE Joint Genome Institute"/>
            <person name="Kjaerbolling I."/>
            <person name="Vesth T."/>
            <person name="Frisvad J.C."/>
            <person name="Nybo J.L."/>
            <person name="Theobald S."/>
            <person name="Kildgaard S."/>
            <person name="Isbrandt T."/>
            <person name="Kuo A."/>
            <person name="Sato A."/>
            <person name="Lyhne E.K."/>
            <person name="Kogle M.E."/>
            <person name="Wiebenga A."/>
            <person name="Kun R.S."/>
            <person name="Lubbers R.J."/>
            <person name="Makela M.R."/>
            <person name="Barry K."/>
            <person name="Chovatia M."/>
            <person name="Clum A."/>
            <person name="Daum C."/>
            <person name="Haridas S."/>
            <person name="He G."/>
            <person name="LaButti K."/>
            <person name="Lipzen A."/>
            <person name="Mondo S."/>
            <person name="Riley R."/>
            <person name="Salamov A."/>
            <person name="Simmons B.A."/>
            <person name="Magnuson J.K."/>
            <person name="Henrissat B."/>
            <person name="Mortensen U.H."/>
            <person name="Larsen T.O."/>
            <person name="Devries R.P."/>
            <person name="Grigoriev I.V."/>
            <person name="Machida M."/>
            <person name="Baker S.E."/>
            <person name="Andersen M.R."/>
        </authorList>
    </citation>
    <scope>NUCLEOTIDE SEQUENCE [LARGE SCALE GENOMIC DNA]</scope>
    <source>
        <strain evidence="1 2">IBT 29228</strain>
    </source>
</reference>
<evidence type="ECO:0000313" key="2">
    <source>
        <dbReference type="Proteomes" id="UP000326198"/>
    </source>
</evidence>
<dbReference type="EMBL" id="ML736383">
    <property type="protein sequence ID" value="KAE8371975.1"/>
    <property type="molecule type" value="Genomic_DNA"/>
</dbReference>
<organism evidence="1 2">
    <name type="scientific">Aspergillus bertholletiae</name>
    <dbReference type="NCBI Taxonomy" id="1226010"/>
    <lineage>
        <taxon>Eukaryota</taxon>
        <taxon>Fungi</taxon>
        <taxon>Dikarya</taxon>
        <taxon>Ascomycota</taxon>
        <taxon>Pezizomycotina</taxon>
        <taxon>Eurotiomycetes</taxon>
        <taxon>Eurotiomycetidae</taxon>
        <taxon>Eurotiales</taxon>
        <taxon>Aspergillaceae</taxon>
        <taxon>Aspergillus</taxon>
        <taxon>Aspergillus subgen. Circumdati</taxon>
    </lineage>
</organism>
<accession>A0A5N7AQ44</accession>
<evidence type="ECO:0000313" key="1">
    <source>
        <dbReference type="EMBL" id="KAE8371975.1"/>
    </source>
</evidence>
<protein>
    <submittedName>
        <fullName evidence="1">Uncharacterized protein</fullName>
    </submittedName>
</protein>
<dbReference type="Pfam" id="PF20174">
    <property type="entry name" value="DUF6540"/>
    <property type="match status" value="1"/>
</dbReference>
<sequence length="161" mass="17843">MGVEQIRPHPDLPGPRFHTAVFVQTGPNGNGIIHEATGDVTSSEGMQYTRTPSKAPELSPEFHASEKLGVTEACRHPSEWQRGLDTVPTPPQQKAFNIKTMKTEPFKTKDPLTFYEPGGPRRPIMKCTEWTLERVIPALKANGLIIEGDGALWNGLKLEPY</sequence>
<dbReference type="AlphaFoldDB" id="A0A5N7AQ44"/>
<name>A0A5N7AQ44_9EURO</name>
<gene>
    <name evidence="1" type="ORF">BDV26DRAFT_302332</name>
</gene>